<evidence type="ECO:0000313" key="4">
    <source>
        <dbReference type="EMBL" id="GAA5147795.1"/>
    </source>
</evidence>
<reference evidence="5" key="1">
    <citation type="journal article" date="2019" name="Int. J. Syst. Evol. Microbiol.">
        <title>The Global Catalogue of Microorganisms (GCM) 10K type strain sequencing project: providing services to taxonomists for standard genome sequencing and annotation.</title>
        <authorList>
            <consortium name="The Broad Institute Genomics Platform"/>
            <consortium name="The Broad Institute Genome Sequencing Center for Infectious Disease"/>
            <person name="Wu L."/>
            <person name="Ma J."/>
        </authorList>
    </citation>
    <scope>NUCLEOTIDE SEQUENCE [LARGE SCALE GENOMIC DNA]</scope>
    <source>
        <strain evidence="5">JCM 18459</strain>
    </source>
</reference>
<dbReference type="Proteomes" id="UP001500221">
    <property type="component" value="Unassembled WGS sequence"/>
</dbReference>
<evidence type="ECO:0000256" key="1">
    <source>
        <dbReference type="ARBA" id="ARBA00023002"/>
    </source>
</evidence>
<dbReference type="SUPFAM" id="SSF51679">
    <property type="entry name" value="Bacterial luciferase-like"/>
    <property type="match status" value="1"/>
</dbReference>
<dbReference type="InterPro" id="IPR011251">
    <property type="entry name" value="Luciferase-like_dom"/>
</dbReference>
<feature type="region of interest" description="Disordered" evidence="2">
    <location>
        <begin position="265"/>
        <end position="284"/>
    </location>
</feature>
<dbReference type="RefSeq" id="WP_345457939.1">
    <property type="nucleotide sequence ID" value="NZ_BAABKG010000002.1"/>
</dbReference>
<proteinExistence type="predicted"/>
<protein>
    <submittedName>
        <fullName evidence="4">LLM class flavin-dependent oxidoreductase</fullName>
    </submittedName>
</protein>
<name>A0ABP9PRB2_9ACTN</name>
<feature type="domain" description="Luciferase-like" evidence="3">
    <location>
        <begin position="12"/>
        <end position="237"/>
    </location>
</feature>
<dbReference type="Pfam" id="PF00296">
    <property type="entry name" value="Bac_luciferase"/>
    <property type="match status" value="1"/>
</dbReference>
<dbReference type="InterPro" id="IPR036661">
    <property type="entry name" value="Luciferase-like_sf"/>
</dbReference>
<dbReference type="Gene3D" id="3.20.20.30">
    <property type="entry name" value="Luciferase-like domain"/>
    <property type="match status" value="1"/>
</dbReference>
<accession>A0ABP9PRB2</accession>
<sequence>MTSLGVVFRPQSPPEQLRAVVEAADAAAAAGAVDELWFWEDCFLEGGLTQAALALAWSSRLRVGIGLLPVPLRNPAVVAMEAATLARAFPGRLVLTLGHGVQDWMAQVGARPASPMALLREHTTAVRDLLAGERVDADGDHVRLDGVALDWPPAAPPTLLLGARGPRTLRLAGELADGVVLDAQACAEPDAVREARATVQAGRDDAGRPGATHVTCYVQVGAAEVSAERVGERVRTFADAGGDTVVLQSDGDAPDPRPLLDALTALAADGHDPRRSAVAGGADG</sequence>
<keyword evidence="1" id="KW-0560">Oxidoreductase</keyword>
<organism evidence="4 5">
    <name type="scientific">Nocardioides marinquilinus</name>
    <dbReference type="NCBI Taxonomy" id="1210400"/>
    <lineage>
        <taxon>Bacteria</taxon>
        <taxon>Bacillati</taxon>
        <taxon>Actinomycetota</taxon>
        <taxon>Actinomycetes</taxon>
        <taxon>Propionibacteriales</taxon>
        <taxon>Nocardioidaceae</taxon>
        <taxon>Nocardioides</taxon>
    </lineage>
</organism>
<dbReference type="CDD" id="cd01097">
    <property type="entry name" value="Tetrahydromethanopterin_reductase"/>
    <property type="match status" value="1"/>
</dbReference>
<comment type="caution">
    <text evidence="4">The sequence shown here is derived from an EMBL/GenBank/DDBJ whole genome shotgun (WGS) entry which is preliminary data.</text>
</comment>
<evidence type="ECO:0000313" key="5">
    <source>
        <dbReference type="Proteomes" id="UP001500221"/>
    </source>
</evidence>
<dbReference type="EMBL" id="BAABKG010000002">
    <property type="protein sequence ID" value="GAA5147795.1"/>
    <property type="molecule type" value="Genomic_DNA"/>
</dbReference>
<dbReference type="PANTHER" id="PTHR43244">
    <property type="match status" value="1"/>
</dbReference>
<evidence type="ECO:0000256" key="2">
    <source>
        <dbReference type="SAM" id="MobiDB-lite"/>
    </source>
</evidence>
<keyword evidence="5" id="KW-1185">Reference proteome</keyword>
<dbReference type="InterPro" id="IPR050564">
    <property type="entry name" value="F420-G6PD/mer"/>
</dbReference>
<evidence type="ECO:0000259" key="3">
    <source>
        <dbReference type="Pfam" id="PF00296"/>
    </source>
</evidence>
<gene>
    <name evidence="4" type="ORF">GCM10023340_20740</name>
</gene>
<dbReference type="PANTHER" id="PTHR43244:SF1">
    <property type="entry name" value="5,10-METHYLENETETRAHYDROMETHANOPTERIN REDUCTASE"/>
    <property type="match status" value="1"/>
</dbReference>